<feature type="non-terminal residue" evidence="1">
    <location>
        <position position="62"/>
    </location>
</feature>
<proteinExistence type="predicted"/>
<evidence type="ECO:0000313" key="2">
    <source>
        <dbReference type="Proteomes" id="UP000789901"/>
    </source>
</evidence>
<name>A0ABN7X6Y4_GIGMA</name>
<dbReference type="EMBL" id="CAJVQB010091229">
    <property type="protein sequence ID" value="CAG8848249.1"/>
    <property type="molecule type" value="Genomic_DNA"/>
</dbReference>
<comment type="caution">
    <text evidence="1">The sequence shown here is derived from an EMBL/GenBank/DDBJ whole genome shotgun (WGS) entry which is preliminary data.</text>
</comment>
<gene>
    <name evidence="1" type="ORF">GMARGA_LOCUS39092</name>
</gene>
<organism evidence="1 2">
    <name type="scientific">Gigaspora margarita</name>
    <dbReference type="NCBI Taxonomy" id="4874"/>
    <lineage>
        <taxon>Eukaryota</taxon>
        <taxon>Fungi</taxon>
        <taxon>Fungi incertae sedis</taxon>
        <taxon>Mucoromycota</taxon>
        <taxon>Glomeromycotina</taxon>
        <taxon>Glomeromycetes</taxon>
        <taxon>Diversisporales</taxon>
        <taxon>Gigasporaceae</taxon>
        <taxon>Gigaspora</taxon>
    </lineage>
</organism>
<keyword evidence="2" id="KW-1185">Reference proteome</keyword>
<reference evidence="1 2" key="1">
    <citation type="submission" date="2021-06" db="EMBL/GenBank/DDBJ databases">
        <authorList>
            <person name="Kallberg Y."/>
            <person name="Tangrot J."/>
            <person name="Rosling A."/>
        </authorList>
    </citation>
    <scope>NUCLEOTIDE SEQUENCE [LARGE SCALE GENOMIC DNA]</scope>
    <source>
        <strain evidence="1 2">120-4 pot B 10/14</strain>
    </source>
</reference>
<dbReference type="Proteomes" id="UP000789901">
    <property type="component" value="Unassembled WGS sequence"/>
</dbReference>
<feature type="non-terminal residue" evidence="1">
    <location>
        <position position="1"/>
    </location>
</feature>
<sequence length="62" mass="7271">NRVPVSIGPGMIFIRTYIYDVLSALKIINTSDCKFKKAIEIEKEKFKYGKCSRNLKPIYHYK</sequence>
<evidence type="ECO:0000313" key="1">
    <source>
        <dbReference type="EMBL" id="CAG8848249.1"/>
    </source>
</evidence>
<accession>A0ABN7X6Y4</accession>
<protein>
    <submittedName>
        <fullName evidence="1">44144_t:CDS:1</fullName>
    </submittedName>
</protein>